<dbReference type="EMBL" id="KN833009">
    <property type="protein sequence ID" value="KIM79530.1"/>
    <property type="molecule type" value="Genomic_DNA"/>
</dbReference>
<evidence type="ECO:0000313" key="2">
    <source>
        <dbReference type="Proteomes" id="UP000054166"/>
    </source>
</evidence>
<dbReference type="HOGENOM" id="CLU_2513449_0_0_1"/>
<name>A0A0C3F444_PILCF</name>
<evidence type="ECO:0000313" key="1">
    <source>
        <dbReference type="EMBL" id="KIM79530.1"/>
    </source>
</evidence>
<proteinExistence type="predicted"/>
<dbReference type="InParanoid" id="A0A0C3F444"/>
<reference evidence="1 2" key="1">
    <citation type="submission" date="2014-04" db="EMBL/GenBank/DDBJ databases">
        <authorList>
            <consortium name="DOE Joint Genome Institute"/>
            <person name="Kuo A."/>
            <person name="Tarkka M."/>
            <person name="Buscot F."/>
            <person name="Kohler A."/>
            <person name="Nagy L.G."/>
            <person name="Floudas D."/>
            <person name="Copeland A."/>
            <person name="Barry K.W."/>
            <person name="Cichocki N."/>
            <person name="Veneault-Fourrey C."/>
            <person name="LaButti K."/>
            <person name="Lindquist E.A."/>
            <person name="Lipzen A."/>
            <person name="Lundell T."/>
            <person name="Morin E."/>
            <person name="Murat C."/>
            <person name="Sun H."/>
            <person name="Tunlid A."/>
            <person name="Henrissat B."/>
            <person name="Grigoriev I.V."/>
            <person name="Hibbett D.S."/>
            <person name="Martin F."/>
            <person name="Nordberg H.P."/>
            <person name="Cantor M.N."/>
            <person name="Hua S.X."/>
        </authorList>
    </citation>
    <scope>NUCLEOTIDE SEQUENCE [LARGE SCALE GENOMIC DNA]</scope>
    <source>
        <strain evidence="1 2">F 1598</strain>
    </source>
</reference>
<dbReference type="Proteomes" id="UP000054166">
    <property type="component" value="Unassembled WGS sequence"/>
</dbReference>
<dbReference type="AlphaFoldDB" id="A0A0C3F444"/>
<protein>
    <submittedName>
        <fullName evidence="1">Uncharacterized protein</fullName>
    </submittedName>
</protein>
<keyword evidence="2" id="KW-1185">Reference proteome</keyword>
<reference evidence="2" key="2">
    <citation type="submission" date="2015-01" db="EMBL/GenBank/DDBJ databases">
        <title>Evolutionary Origins and Diversification of the Mycorrhizal Mutualists.</title>
        <authorList>
            <consortium name="DOE Joint Genome Institute"/>
            <consortium name="Mycorrhizal Genomics Consortium"/>
            <person name="Kohler A."/>
            <person name="Kuo A."/>
            <person name="Nagy L.G."/>
            <person name="Floudas D."/>
            <person name="Copeland A."/>
            <person name="Barry K.W."/>
            <person name="Cichocki N."/>
            <person name="Veneault-Fourrey C."/>
            <person name="LaButti K."/>
            <person name="Lindquist E.A."/>
            <person name="Lipzen A."/>
            <person name="Lundell T."/>
            <person name="Morin E."/>
            <person name="Murat C."/>
            <person name="Riley R."/>
            <person name="Ohm R."/>
            <person name="Sun H."/>
            <person name="Tunlid A."/>
            <person name="Henrissat B."/>
            <person name="Grigoriev I.V."/>
            <person name="Hibbett D.S."/>
            <person name="Martin F."/>
        </authorList>
    </citation>
    <scope>NUCLEOTIDE SEQUENCE [LARGE SCALE GENOMIC DNA]</scope>
    <source>
        <strain evidence="2">F 1598</strain>
    </source>
</reference>
<gene>
    <name evidence="1" type="ORF">PILCRDRAFT_823452</name>
</gene>
<sequence length="85" mass="9222">MPCSPTFLINGKERASGYNRGVNLVDFSVYLTDSEINDAAKSAYKEAEKPLDAARAPSRSAHGWPCESTVNSGLVCGITLWDSQR</sequence>
<organism evidence="1 2">
    <name type="scientific">Piloderma croceum (strain F 1598)</name>
    <dbReference type="NCBI Taxonomy" id="765440"/>
    <lineage>
        <taxon>Eukaryota</taxon>
        <taxon>Fungi</taxon>
        <taxon>Dikarya</taxon>
        <taxon>Basidiomycota</taxon>
        <taxon>Agaricomycotina</taxon>
        <taxon>Agaricomycetes</taxon>
        <taxon>Agaricomycetidae</taxon>
        <taxon>Atheliales</taxon>
        <taxon>Atheliaceae</taxon>
        <taxon>Piloderma</taxon>
    </lineage>
</organism>
<accession>A0A0C3F444</accession>